<accession>C5LRI3</accession>
<dbReference type="GeneID" id="9043799"/>
<feature type="non-terminal residue" evidence="2">
    <location>
        <position position="1"/>
    </location>
</feature>
<name>C5LRI3_PERM5</name>
<evidence type="ECO:0000313" key="2">
    <source>
        <dbReference type="EMBL" id="EER00646.1"/>
    </source>
</evidence>
<keyword evidence="3" id="KW-1185">Reference proteome</keyword>
<proteinExistence type="predicted"/>
<dbReference type="RefSeq" id="XP_002767928.1">
    <property type="nucleotide sequence ID" value="XM_002767882.1"/>
</dbReference>
<dbReference type="AlphaFoldDB" id="C5LRI3"/>
<feature type="region of interest" description="Disordered" evidence="1">
    <location>
        <begin position="32"/>
        <end position="51"/>
    </location>
</feature>
<evidence type="ECO:0000313" key="3">
    <source>
        <dbReference type="Proteomes" id="UP000007800"/>
    </source>
</evidence>
<dbReference type="InParanoid" id="C5LRI3"/>
<organism evidence="3">
    <name type="scientific">Perkinsus marinus (strain ATCC 50983 / TXsc)</name>
    <dbReference type="NCBI Taxonomy" id="423536"/>
    <lineage>
        <taxon>Eukaryota</taxon>
        <taxon>Sar</taxon>
        <taxon>Alveolata</taxon>
        <taxon>Perkinsozoa</taxon>
        <taxon>Perkinsea</taxon>
        <taxon>Perkinsida</taxon>
        <taxon>Perkinsidae</taxon>
        <taxon>Perkinsus</taxon>
    </lineage>
</organism>
<dbReference type="Proteomes" id="UP000007800">
    <property type="component" value="Unassembled WGS sequence"/>
</dbReference>
<sequence length="51" mass="5998">NKFSRGTRCDEIVRKNSPNNNAIPLVKEYESHAAKELQHKRSKEDEREESK</sequence>
<reference evidence="2 3" key="1">
    <citation type="submission" date="2008-07" db="EMBL/GenBank/DDBJ databases">
        <authorList>
            <person name="El-Sayed N."/>
            <person name="Caler E."/>
            <person name="Inman J."/>
            <person name="Amedeo P."/>
            <person name="Hass B."/>
            <person name="Wortman J."/>
        </authorList>
    </citation>
    <scope>NUCLEOTIDE SEQUENCE [LARGE SCALE GENOMIC DNA]</scope>
    <source>
        <strain evidence="3">ATCC 50983 / TXsc</strain>
    </source>
</reference>
<protein>
    <submittedName>
        <fullName evidence="2">Uncharacterized protein</fullName>
    </submittedName>
</protein>
<evidence type="ECO:0000256" key="1">
    <source>
        <dbReference type="SAM" id="MobiDB-lite"/>
    </source>
</evidence>
<feature type="region of interest" description="Disordered" evidence="1">
    <location>
        <begin position="1"/>
        <end position="24"/>
    </location>
</feature>
<gene>
    <name evidence="2" type="ORF">Pmar_PMAR019795</name>
</gene>
<dbReference type="EMBL" id="GG684817">
    <property type="protein sequence ID" value="EER00646.1"/>
    <property type="molecule type" value="Genomic_DNA"/>
</dbReference>